<comment type="caution">
    <text evidence="6">The sequence shown here is derived from an EMBL/GenBank/DDBJ whole genome shotgun (WGS) entry which is preliminary data.</text>
</comment>
<feature type="compositionally biased region" description="Basic and acidic residues" evidence="3">
    <location>
        <begin position="1937"/>
        <end position="1948"/>
    </location>
</feature>
<dbReference type="Gene3D" id="1.20.870.10">
    <property type="entry name" value="Son of sevenless (SoS) protein Chain: S domain 1"/>
    <property type="match status" value="1"/>
</dbReference>
<dbReference type="Pfam" id="PF00618">
    <property type="entry name" value="RasGEF_N"/>
    <property type="match status" value="1"/>
</dbReference>
<keyword evidence="1 2" id="KW-0344">Guanine-nucleotide releasing factor</keyword>
<dbReference type="Proteomes" id="UP000717515">
    <property type="component" value="Unassembled WGS sequence"/>
</dbReference>
<gene>
    <name evidence="6" type="ORF">KVV02_004944</name>
</gene>
<evidence type="ECO:0008006" key="8">
    <source>
        <dbReference type="Google" id="ProtNLM"/>
    </source>
</evidence>
<organism evidence="6 7">
    <name type="scientific">Mortierella alpina</name>
    <name type="common">Oleaginous fungus</name>
    <name type="synonym">Mortierella renispora</name>
    <dbReference type="NCBI Taxonomy" id="64518"/>
    <lineage>
        <taxon>Eukaryota</taxon>
        <taxon>Fungi</taxon>
        <taxon>Fungi incertae sedis</taxon>
        <taxon>Mucoromycota</taxon>
        <taxon>Mortierellomycotina</taxon>
        <taxon>Mortierellomycetes</taxon>
        <taxon>Mortierellales</taxon>
        <taxon>Mortierellaceae</taxon>
        <taxon>Mortierella</taxon>
    </lineage>
</organism>
<dbReference type="Pfam" id="PF00617">
    <property type="entry name" value="RasGEF"/>
    <property type="match status" value="1"/>
</dbReference>
<feature type="compositionally biased region" description="Basic and acidic residues" evidence="3">
    <location>
        <begin position="1024"/>
        <end position="1033"/>
    </location>
</feature>
<feature type="compositionally biased region" description="Basic and acidic residues" evidence="3">
    <location>
        <begin position="688"/>
        <end position="717"/>
    </location>
</feature>
<dbReference type="PROSITE" id="PS50009">
    <property type="entry name" value="RASGEF_CAT"/>
    <property type="match status" value="1"/>
</dbReference>
<reference evidence="6" key="1">
    <citation type="submission" date="2021-07" db="EMBL/GenBank/DDBJ databases">
        <title>Draft genome of Mortierella alpina, strain LL118, isolated from an aspen leaf litter sample.</title>
        <authorList>
            <person name="Yang S."/>
            <person name="Vinatzer B.A."/>
        </authorList>
    </citation>
    <scope>NUCLEOTIDE SEQUENCE</scope>
    <source>
        <strain evidence="6">LL118</strain>
    </source>
</reference>
<feature type="compositionally biased region" description="Low complexity" evidence="3">
    <location>
        <begin position="866"/>
        <end position="882"/>
    </location>
</feature>
<evidence type="ECO:0000256" key="1">
    <source>
        <dbReference type="ARBA" id="ARBA00022658"/>
    </source>
</evidence>
<dbReference type="SMART" id="SM00229">
    <property type="entry name" value="RasGEFN"/>
    <property type="match status" value="1"/>
</dbReference>
<dbReference type="CDD" id="cd06224">
    <property type="entry name" value="REM"/>
    <property type="match status" value="1"/>
</dbReference>
<feature type="region of interest" description="Disordered" evidence="3">
    <location>
        <begin position="958"/>
        <end position="982"/>
    </location>
</feature>
<feature type="compositionally biased region" description="Polar residues" evidence="3">
    <location>
        <begin position="1428"/>
        <end position="1449"/>
    </location>
</feature>
<feature type="region of interest" description="Disordered" evidence="3">
    <location>
        <begin position="1766"/>
        <end position="1909"/>
    </location>
</feature>
<proteinExistence type="predicted"/>
<feature type="region of interest" description="Disordered" evidence="3">
    <location>
        <begin position="409"/>
        <end position="478"/>
    </location>
</feature>
<dbReference type="EMBL" id="JAIFTL010000069">
    <property type="protein sequence ID" value="KAG9324349.1"/>
    <property type="molecule type" value="Genomic_DNA"/>
</dbReference>
<feature type="compositionally biased region" description="Polar residues" evidence="3">
    <location>
        <begin position="1794"/>
        <end position="1806"/>
    </location>
</feature>
<feature type="region of interest" description="Disordered" evidence="3">
    <location>
        <begin position="206"/>
        <end position="243"/>
    </location>
</feature>
<dbReference type="InterPro" id="IPR008937">
    <property type="entry name" value="Ras-like_GEF"/>
</dbReference>
<dbReference type="GO" id="GO:0005886">
    <property type="term" value="C:plasma membrane"/>
    <property type="evidence" value="ECO:0007669"/>
    <property type="project" value="TreeGrafter"/>
</dbReference>
<feature type="region of interest" description="Disordered" evidence="3">
    <location>
        <begin position="757"/>
        <end position="797"/>
    </location>
</feature>
<dbReference type="SMART" id="SM00147">
    <property type="entry name" value="RasGEF"/>
    <property type="match status" value="1"/>
</dbReference>
<name>A0A9P8A5J5_MORAP</name>
<evidence type="ECO:0000256" key="2">
    <source>
        <dbReference type="PROSITE-ProRule" id="PRU00168"/>
    </source>
</evidence>
<feature type="region of interest" description="Disordered" evidence="3">
    <location>
        <begin position="819"/>
        <end position="907"/>
    </location>
</feature>
<feature type="region of interest" description="Disordered" evidence="3">
    <location>
        <begin position="1388"/>
        <end position="1472"/>
    </location>
</feature>
<feature type="region of interest" description="Disordered" evidence="3">
    <location>
        <begin position="1936"/>
        <end position="1964"/>
    </location>
</feature>
<dbReference type="GO" id="GO:0007265">
    <property type="term" value="P:Ras protein signal transduction"/>
    <property type="evidence" value="ECO:0007669"/>
    <property type="project" value="TreeGrafter"/>
</dbReference>
<dbReference type="InterPro" id="IPR023578">
    <property type="entry name" value="Ras_GEF_dom_sf"/>
</dbReference>
<feature type="domain" description="Ras-GEF" evidence="4">
    <location>
        <begin position="1545"/>
        <end position="1895"/>
    </location>
</feature>
<dbReference type="PROSITE" id="PS50212">
    <property type="entry name" value="RASGEF_NTER"/>
    <property type="match status" value="1"/>
</dbReference>
<feature type="compositionally biased region" description="Polar residues" evidence="3">
    <location>
        <begin position="206"/>
        <end position="221"/>
    </location>
</feature>
<dbReference type="PANTHER" id="PTHR23113">
    <property type="entry name" value="GUANINE NUCLEOTIDE EXCHANGE FACTOR"/>
    <property type="match status" value="1"/>
</dbReference>
<evidence type="ECO:0000313" key="7">
    <source>
        <dbReference type="Proteomes" id="UP000717515"/>
    </source>
</evidence>
<feature type="compositionally biased region" description="Polar residues" evidence="3">
    <location>
        <begin position="372"/>
        <end position="391"/>
    </location>
</feature>
<dbReference type="InterPro" id="IPR001895">
    <property type="entry name" value="RASGEF_cat_dom"/>
</dbReference>
<feature type="compositionally biased region" description="Basic and acidic residues" evidence="3">
    <location>
        <begin position="409"/>
        <end position="422"/>
    </location>
</feature>
<feature type="compositionally biased region" description="Basic and acidic residues" evidence="3">
    <location>
        <begin position="1877"/>
        <end position="1888"/>
    </location>
</feature>
<feature type="compositionally biased region" description="Pro residues" evidence="3">
    <location>
        <begin position="883"/>
        <end position="899"/>
    </location>
</feature>
<protein>
    <recommendedName>
        <fullName evidence="8">Ras GEF</fullName>
    </recommendedName>
</protein>
<feature type="compositionally biased region" description="Low complexity" evidence="3">
    <location>
        <begin position="453"/>
        <end position="478"/>
    </location>
</feature>
<evidence type="ECO:0000256" key="3">
    <source>
        <dbReference type="SAM" id="MobiDB-lite"/>
    </source>
</evidence>
<dbReference type="InterPro" id="IPR000651">
    <property type="entry name" value="Ras-like_Gua-exchang_fac_N"/>
</dbReference>
<dbReference type="InterPro" id="IPR036964">
    <property type="entry name" value="RASGEF_cat_dom_sf"/>
</dbReference>
<accession>A0A9P8A5J5</accession>
<feature type="compositionally biased region" description="Basic residues" evidence="3">
    <location>
        <begin position="837"/>
        <end position="851"/>
    </location>
</feature>
<feature type="compositionally biased region" description="Acidic residues" evidence="3">
    <location>
        <begin position="757"/>
        <end position="776"/>
    </location>
</feature>
<feature type="region of interest" description="Disordered" evidence="3">
    <location>
        <begin position="1008"/>
        <end position="1054"/>
    </location>
</feature>
<feature type="compositionally biased region" description="Polar residues" evidence="3">
    <location>
        <begin position="1841"/>
        <end position="1864"/>
    </location>
</feature>
<dbReference type="PANTHER" id="PTHR23113:SF363">
    <property type="entry name" value="PROTEIN SON OF SEVENLESS"/>
    <property type="match status" value="1"/>
</dbReference>
<feature type="region of interest" description="Disordered" evidence="3">
    <location>
        <begin position="1217"/>
        <end position="1293"/>
    </location>
</feature>
<feature type="region of interest" description="Disordered" evidence="3">
    <location>
        <begin position="1611"/>
        <end position="1631"/>
    </location>
</feature>
<evidence type="ECO:0000313" key="6">
    <source>
        <dbReference type="EMBL" id="KAG9324349.1"/>
    </source>
</evidence>
<feature type="compositionally biased region" description="Basic and acidic residues" evidence="3">
    <location>
        <begin position="663"/>
        <end position="675"/>
    </location>
</feature>
<dbReference type="SUPFAM" id="SSF48366">
    <property type="entry name" value="Ras GEF"/>
    <property type="match status" value="1"/>
</dbReference>
<feature type="compositionally biased region" description="Polar residues" evidence="3">
    <location>
        <begin position="967"/>
        <end position="977"/>
    </location>
</feature>
<evidence type="ECO:0000259" key="4">
    <source>
        <dbReference type="PROSITE" id="PS50009"/>
    </source>
</evidence>
<feature type="compositionally biased region" description="Polar residues" evidence="3">
    <location>
        <begin position="1389"/>
        <end position="1398"/>
    </location>
</feature>
<evidence type="ECO:0000259" key="5">
    <source>
        <dbReference type="PROSITE" id="PS50212"/>
    </source>
</evidence>
<dbReference type="GO" id="GO:0005085">
    <property type="term" value="F:guanyl-nucleotide exchange factor activity"/>
    <property type="evidence" value="ECO:0007669"/>
    <property type="project" value="UniProtKB-KW"/>
</dbReference>
<feature type="compositionally biased region" description="Polar residues" evidence="3">
    <location>
        <begin position="1889"/>
        <end position="1909"/>
    </location>
</feature>
<feature type="compositionally biased region" description="Low complexity" evidence="3">
    <location>
        <begin position="1406"/>
        <end position="1420"/>
    </location>
</feature>
<feature type="region of interest" description="Disordered" evidence="3">
    <location>
        <begin position="639"/>
        <end position="733"/>
    </location>
</feature>
<feature type="compositionally biased region" description="Low complexity" evidence="3">
    <location>
        <begin position="1808"/>
        <end position="1819"/>
    </location>
</feature>
<feature type="region of interest" description="Disordered" evidence="3">
    <location>
        <begin position="362"/>
        <end position="391"/>
    </location>
</feature>
<dbReference type="Gene3D" id="1.10.840.10">
    <property type="entry name" value="Ras guanine-nucleotide exchange factors catalytic domain"/>
    <property type="match status" value="2"/>
</dbReference>
<sequence>MSLPGLFSDADTTTTITTATTSPVVEAIPSGLTVDRKTSSRHTSVTRNARDTLDCVATCATPSRLPPTILSAAAPAESMAGEEDTEAAHMGEKSATHPVDSGLDAAHAEIQGGNVVGDSATPALALDRDGVILQLQIKPKDLHTRKSPALPPLNTGTTSTADSAGATGLETLPAAVTAAVTPSISTSPRDVPCISNVDKDWMLSAPSKSTSNSLPQDSCTYGPNAEPDLEYPSPTPVSSPTDYFESQWTLPPIPSFTDIGLTFDKARTNGASGLPKQTEAVAGIDHRRSTVMGVISTSRGPVFDKQVFTPEIHPLQHGGHGQSGHKSTTQVVPDIHPSIFDSVISDDNEAYILWSTTRAGSTAVPSAPIDATHSNHSQLQSQTLSSPEVSSSIVKRWSAGEAFKLREKGKRDSLDNDLHRPIEGISAEATSPKSRAARSGSDTPPGASPPSSPTSSRPSDKLSSIASTMRSSGSAAASSSAKSVMTSANVAGSSTSHQPAAASEARVIMAATVEKLVEKLTSDIDYTFLTDFFLIFRLFISPLALFKLLMARFHWALTEDTPQRQIVRVRTFVTMRHWLLNYFEYDFMESKVLRRTFIENLRSLAEHPIVQSSVRDQRIVKELRRLFHLKRKVHCREMAQRALEQPPSSRQGDEPSHLPGRYRSYDHTADGEFHKTSKRSSLESGLTLDKRYQHMSTREYMDMDFEQRPRTEDERSSVDASTEPEPDLYSMESQSEVDIYPEDNDAGIHRAQDYDQELEDDDGDTDDFDSEVESVDGEQNPDSKGQLPSPAFSAVSSTSHGTARCLSANTPEVMPAGCSKYLHSPEASDHSPYHSQNQHHHHHHHHHRSHTVPRSSDSRNHQRPQSYAAPSFDSSSSLALSPPESPRPLEPYMNPPPRPFTSSEKKKTWTQYMNATVEQLSKVKRAFLLKSSSSSIHDIHLAAASASKHSLVMGEPFNGRDPHKDNPQNFAASSNGNARDHSLQQWHEDRVHPGMSKLSRSMTMLDACEPPNSLMASSEGQRIPSKDRQRETESYGWSSDEDEEDDRWSDRARNQAAEPVIWSVRSARSEHTKDMKTQHWRLEQPMLSSQLRLAGESGFIALDTGDQGQSTSGSNGVTNDKELVTARELLDQDRVAMSWDPHPSGQSLLMPTPVSRPLRRTAAKRDHRASWTTMSSTNSSVYGAIISQGHVPPSQAFKERGDAGNVDRFVERLFTGQEQGVDADDRSTESCSQRTAMRRRSVDVIHSSHSRRSSMQLTMGNVPEGATEEEGARAAAPRSSLKAPSPSMGTRRNHSLALHPHRQTMPIIHTHFHHHYLQHRQSLQEYPPYRRHSTDIQSLGGWENGRLEGRRVSAGTVITSSVQEPLLEGAAYAAALEETQRQLRILIGQENNPGSNSKDALKRTTSLKSPSSSHSQPHSLATMAASPNPVSEDTPLSSPTTQTRSTSDSHLLHLSEPEISPPPDAKSVARSNSTAKIGAGAGLGATHRFQSPLFYPSHGAAHFSHQGHENSYFQQRSPMNPRFQSIISHARDFPRQPPSIVLRYRSEMIAQQLCLIEREFLNQIPWYELVNAGWRKKPTEATADIATEEERDRQELDRAKDQDLLAMETILPLDSRPSPSPEKRPWPLSRSQTARTITQRFPQQSQTTDSPKVTQLVDRFNLTCHWVTSEILKTTDLDLRVKVIEKFIRIAHTCFNHSNFSSLTQLMLGLQAHEVSRLNRTWARVRSQEMRVMQELVEYTSPFHNWKHLRNAMKNIADEWGGAAGGGGSGGAAALSNEASTSMPAATTPGGGTKQSQQQVTGSAVGTSLFSKMSISSSSSKDKDKHGSPTMAHPRNHSHQHTSSFGKSSSHTAGTTMSGHTKSLSGPVFPSLVSTLSKDKDKQRERQHSLQSSPYQSPQDTDKAQPQQHRGSIPFLGVYLSDLLYNTELPSYVEPRTLPREMNLDSRTDPLPSPPQSATSADPVPLSYLHRTSSVQGQADMTIATSSPWLVNLHKHRTIATIIKRILTFRTIATRYPFEKDPELYDLLMEMEALEPVEMERMSEMCEEKISSALASPVFAK</sequence>
<feature type="domain" description="N-terminal Ras-GEF" evidence="5">
    <location>
        <begin position="504"/>
        <end position="624"/>
    </location>
</feature>